<evidence type="ECO:0000256" key="2">
    <source>
        <dbReference type="ARBA" id="ARBA00022676"/>
    </source>
</evidence>
<keyword evidence="4" id="KW-0812">Transmembrane</keyword>
<keyword evidence="2" id="KW-0328">Glycosyltransferase</keyword>
<feature type="transmembrane region" description="Helical" evidence="4">
    <location>
        <begin position="349"/>
        <end position="374"/>
    </location>
</feature>
<dbReference type="PANTHER" id="PTHR43630:SF1">
    <property type="entry name" value="POLY-BETA-1,6-N-ACETYL-D-GLUCOSAMINE SYNTHASE"/>
    <property type="match status" value="1"/>
</dbReference>
<dbReference type="Proteomes" id="UP000199705">
    <property type="component" value="Unassembled WGS sequence"/>
</dbReference>
<keyword evidence="4" id="KW-1133">Transmembrane helix</keyword>
<organism evidence="6 7">
    <name type="scientific">Mucilaginibacter gossypii</name>
    <dbReference type="NCBI Taxonomy" id="551996"/>
    <lineage>
        <taxon>Bacteria</taxon>
        <taxon>Pseudomonadati</taxon>
        <taxon>Bacteroidota</taxon>
        <taxon>Sphingobacteriia</taxon>
        <taxon>Sphingobacteriales</taxon>
        <taxon>Sphingobacteriaceae</taxon>
        <taxon>Mucilaginibacter</taxon>
    </lineage>
</organism>
<feature type="transmembrane region" description="Helical" evidence="4">
    <location>
        <begin position="320"/>
        <end position="337"/>
    </location>
</feature>
<keyword evidence="3 6" id="KW-0808">Transferase</keyword>
<keyword evidence="4" id="KW-0472">Membrane</keyword>
<reference evidence="7" key="1">
    <citation type="submission" date="2016-10" db="EMBL/GenBank/DDBJ databases">
        <authorList>
            <person name="Varghese N."/>
            <person name="Submissions S."/>
        </authorList>
    </citation>
    <scope>NUCLEOTIDE SEQUENCE [LARGE SCALE GENOMIC DNA]</scope>
    <source>
        <strain evidence="7">Gh-67</strain>
    </source>
</reference>
<dbReference type="STRING" id="551996.SAMN05192573_101123"/>
<feature type="domain" description="Glycosyltransferase 2-like" evidence="5">
    <location>
        <begin position="56"/>
        <end position="189"/>
    </location>
</feature>
<sequence length="380" mass="43892">MPHYFFCLETYLHDALFILFQLCFIVQLYYLVSRHTRLAGHKPAEGPPPRVLIPISVIISARNEARNLEENLPSILEQNYPDFEVVVINDCSFDTSDEVLETMQKKYAHLKVVTITEHDRFKTGKKFALTLGIKASKNEHLLFTDADCKPASENWISRMAANFASGVQIVLGYSPYYKKGGFINAFTRFETIKTATSYLSGALTGDPYMGIGRNLAYTKTLFFSAKGFASHMHVISGDDDLFVNQHATPDNTVVELSPESFMFTEAKTTFKSWFKQKKRHMGVGKLYKNQHRRMLSFDAVSGFIFYILLILFLILRYEPLLALGLYVFRLILQMAIYNRIFKKLNGKDLWWYLPFFDLLYYTYLNVFGLIGTFLKTTQWK</sequence>
<protein>
    <submittedName>
        <fullName evidence="6">Glycosyltransferase, catalytic subunit of cellulose synthase and poly-beta-1,6-N-acetylglucosamine synthase</fullName>
    </submittedName>
</protein>
<dbReference type="Pfam" id="PF00535">
    <property type="entry name" value="Glycos_transf_2"/>
    <property type="match status" value="1"/>
</dbReference>
<dbReference type="SUPFAM" id="SSF53448">
    <property type="entry name" value="Nucleotide-diphospho-sugar transferases"/>
    <property type="match status" value="1"/>
</dbReference>
<name>A0A1G7N3D0_9SPHI</name>
<accession>A0A1G7N3D0</accession>
<evidence type="ECO:0000313" key="6">
    <source>
        <dbReference type="EMBL" id="SDF68568.1"/>
    </source>
</evidence>
<keyword evidence="7" id="KW-1185">Reference proteome</keyword>
<comment type="similarity">
    <text evidence="1">Belongs to the glycosyltransferase 2 family.</text>
</comment>
<dbReference type="AlphaFoldDB" id="A0A1G7N3D0"/>
<feature type="transmembrane region" description="Helical" evidence="4">
    <location>
        <begin position="12"/>
        <end position="32"/>
    </location>
</feature>
<gene>
    <name evidence="6" type="ORF">SAMN05192573_101123</name>
</gene>
<dbReference type="Gene3D" id="3.90.550.10">
    <property type="entry name" value="Spore Coat Polysaccharide Biosynthesis Protein SpsA, Chain A"/>
    <property type="match status" value="1"/>
</dbReference>
<evidence type="ECO:0000256" key="3">
    <source>
        <dbReference type="ARBA" id="ARBA00022679"/>
    </source>
</evidence>
<dbReference type="GO" id="GO:0016757">
    <property type="term" value="F:glycosyltransferase activity"/>
    <property type="evidence" value="ECO:0007669"/>
    <property type="project" value="UniProtKB-KW"/>
</dbReference>
<dbReference type="InterPro" id="IPR001173">
    <property type="entry name" value="Glyco_trans_2-like"/>
</dbReference>
<evidence type="ECO:0000256" key="1">
    <source>
        <dbReference type="ARBA" id="ARBA00006739"/>
    </source>
</evidence>
<feature type="transmembrane region" description="Helical" evidence="4">
    <location>
        <begin position="295"/>
        <end position="314"/>
    </location>
</feature>
<evidence type="ECO:0000259" key="5">
    <source>
        <dbReference type="Pfam" id="PF00535"/>
    </source>
</evidence>
<dbReference type="InterPro" id="IPR029044">
    <property type="entry name" value="Nucleotide-diphossugar_trans"/>
</dbReference>
<evidence type="ECO:0000313" key="7">
    <source>
        <dbReference type="Proteomes" id="UP000199705"/>
    </source>
</evidence>
<dbReference type="PANTHER" id="PTHR43630">
    <property type="entry name" value="POLY-BETA-1,6-N-ACETYL-D-GLUCOSAMINE SYNTHASE"/>
    <property type="match status" value="1"/>
</dbReference>
<evidence type="ECO:0000256" key="4">
    <source>
        <dbReference type="SAM" id="Phobius"/>
    </source>
</evidence>
<proteinExistence type="inferred from homology"/>
<dbReference type="EMBL" id="FNCG01000001">
    <property type="protein sequence ID" value="SDF68568.1"/>
    <property type="molecule type" value="Genomic_DNA"/>
</dbReference>